<dbReference type="STRING" id="420662.Mpe_A0161"/>
<dbReference type="PANTHER" id="PTHR43133">
    <property type="entry name" value="RNA POLYMERASE ECF-TYPE SIGMA FACTO"/>
    <property type="match status" value="1"/>
</dbReference>
<comment type="similarity">
    <text evidence="1">Belongs to the sigma-70 factor family. ECF subfamily.</text>
</comment>
<dbReference type="InterPro" id="IPR013249">
    <property type="entry name" value="RNA_pol_sigma70_r4_t2"/>
</dbReference>
<dbReference type="RefSeq" id="WP_011827762.1">
    <property type="nucleotide sequence ID" value="NC_008825.1"/>
</dbReference>
<dbReference type="SUPFAM" id="SSF88946">
    <property type="entry name" value="Sigma2 domain of RNA polymerase sigma factors"/>
    <property type="match status" value="1"/>
</dbReference>
<dbReference type="InterPro" id="IPR007627">
    <property type="entry name" value="RNA_pol_sigma70_r2"/>
</dbReference>
<evidence type="ECO:0000313" key="7">
    <source>
        <dbReference type="EMBL" id="ABM93123.1"/>
    </source>
</evidence>
<sequence length="188" mass="21410">MSSSPPRRTADPFDYESALEACARGERFALRALYEREARWLLGVALRIVRDRDMAHDVLQDAFLQVWQRASSYQRALGSARGWIYTVVRHRALDEVRRVRRETPVGDELEALADQHAASNAVHELPHADAASLSRCMETLDERKRDCIVYAFVEGYTHEQIAQQTATPVGTVKSWIRRGLLSLKECLS</sequence>
<dbReference type="eggNOG" id="COG1595">
    <property type="taxonomic scope" value="Bacteria"/>
</dbReference>
<dbReference type="InterPro" id="IPR036388">
    <property type="entry name" value="WH-like_DNA-bd_sf"/>
</dbReference>
<keyword evidence="2" id="KW-0805">Transcription regulation</keyword>
<evidence type="ECO:0000313" key="8">
    <source>
        <dbReference type="Proteomes" id="UP000000366"/>
    </source>
</evidence>
<dbReference type="Gene3D" id="1.10.1740.10">
    <property type="match status" value="1"/>
</dbReference>
<dbReference type="AlphaFoldDB" id="A2SC34"/>
<dbReference type="EMBL" id="CP000555">
    <property type="protein sequence ID" value="ABM93123.1"/>
    <property type="molecule type" value="Genomic_DNA"/>
</dbReference>
<dbReference type="NCBIfam" id="TIGR02937">
    <property type="entry name" value="sigma70-ECF"/>
    <property type="match status" value="1"/>
</dbReference>
<dbReference type="Pfam" id="PF04542">
    <property type="entry name" value="Sigma70_r2"/>
    <property type="match status" value="1"/>
</dbReference>
<dbReference type="GO" id="GO:0006352">
    <property type="term" value="P:DNA-templated transcription initiation"/>
    <property type="evidence" value="ECO:0007669"/>
    <property type="project" value="InterPro"/>
</dbReference>
<dbReference type="HOGENOM" id="CLU_047691_9_3_4"/>
<evidence type="ECO:0000256" key="3">
    <source>
        <dbReference type="ARBA" id="ARBA00023082"/>
    </source>
</evidence>
<keyword evidence="4" id="KW-0804">Transcription</keyword>
<dbReference type="InterPro" id="IPR014284">
    <property type="entry name" value="RNA_pol_sigma-70_dom"/>
</dbReference>
<name>A2SC34_METPP</name>
<evidence type="ECO:0000259" key="5">
    <source>
        <dbReference type="Pfam" id="PF04542"/>
    </source>
</evidence>
<reference evidence="7 8" key="1">
    <citation type="journal article" date="2007" name="J. Bacteriol.">
        <title>Whole-genome analysis of the methyl tert-butyl ether-degrading beta-proteobacterium Methylibium petroleiphilum PM1.</title>
        <authorList>
            <person name="Kane S.R."/>
            <person name="Chakicherla A.Y."/>
            <person name="Chain P.S.G."/>
            <person name="Schmidt R."/>
            <person name="Shin M.W."/>
            <person name="Legler T.C."/>
            <person name="Scow K.M."/>
            <person name="Larimer F.W."/>
            <person name="Lucas S.M."/>
            <person name="Richardson P.M."/>
            <person name="Hristova K.R."/>
        </authorList>
    </citation>
    <scope>NUCLEOTIDE SEQUENCE [LARGE SCALE GENOMIC DNA]</scope>
    <source>
        <strain evidence="8">ATCC BAA-1232 / LMG 22953 / PM1</strain>
    </source>
</reference>
<feature type="domain" description="RNA polymerase sigma factor 70 region 4 type 2" evidence="6">
    <location>
        <begin position="132"/>
        <end position="182"/>
    </location>
</feature>
<keyword evidence="3" id="KW-0731">Sigma factor</keyword>
<proteinExistence type="inferred from homology"/>
<evidence type="ECO:0000256" key="2">
    <source>
        <dbReference type="ARBA" id="ARBA00023015"/>
    </source>
</evidence>
<dbReference type="GO" id="GO:0016987">
    <property type="term" value="F:sigma factor activity"/>
    <property type="evidence" value="ECO:0007669"/>
    <property type="project" value="UniProtKB-KW"/>
</dbReference>
<dbReference type="SUPFAM" id="SSF88659">
    <property type="entry name" value="Sigma3 and sigma4 domains of RNA polymerase sigma factors"/>
    <property type="match status" value="1"/>
</dbReference>
<keyword evidence="8" id="KW-1185">Reference proteome</keyword>
<evidence type="ECO:0000259" key="6">
    <source>
        <dbReference type="Pfam" id="PF08281"/>
    </source>
</evidence>
<gene>
    <name evidence="7" type="ordered locus">Mpe_A0161</name>
</gene>
<feature type="domain" description="RNA polymerase sigma-70 region 2" evidence="5">
    <location>
        <begin position="33"/>
        <end position="101"/>
    </location>
</feature>
<dbReference type="InterPro" id="IPR013324">
    <property type="entry name" value="RNA_pol_sigma_r3/r4-like"/>
</dbReference>
<dbReference type="KEGG" id="mpt:Mpe_A0161"/>
<dbReference type="CDD" id="cd06171">
    <property type="entry name" value="Sigma70_r4"/>
    <property type="match status" value="1"/>
</dbReference>
<dbReference type="GO" id="GO:0003677">
    <property type="term" value="F:DNA binding"/>
    <property type="evidence" value="ECO:0007669"/>
    <property type="project" value="InterPro"/>
</dbReference>
<dbReference type="InterPro" id="IPR039425">
    <property type="entry name" value="RNA_pol_sigma-70-like"/>
</dbReference>
<evidence type="ECO:0000256" key="4">
    <source>
        <dbReference type="ARBA" id="ARBA00023163"/>
    </source>
</evidence>
<dbReference type="PANTHER" id="PTHR43133:SF62">
    <property type="entry name" value="RNA POLYMERASE SIGMA FACTOR SIGZ"/>
    <property type="match status" value="1"/>
</dbReference>
<organism evidence="7 8">
    <name type="scientific">Methylibium petroleiphilum (strain ATCC BAA-1232 / LMG 22953 / PM1)</name>
    <dbReference type="NCBI Taxonomy" id="420662"/>
    <lineage>
        <taxon>Bacteria</taxon>
        <taxon>Pseudomonadati</taxon>
        <taxon>Pseudomonadota</taxon>
        <taxon>Betaproteobacteria</taxon>
        <taxon>Burkholderiales</taxon>
        <taxon>Sphaerotilaceae</taxon>
        <taxon>Methylibium</taxon>
    </lineage>
</organism>
<protein>
    <submittedName>
        <fullName evidence="7">Sigma-70 region 2</fullName>
    </submittedName>
</protein>
<evidence type="ECO:0000256" key="1">
    <source>
        <dbReference type="ARBA" id="ARBA00010641"/>
    </source>
</evidence>
<dbReference type="Proteomes" id="UP000000366">
    <property type="component" value="Chromosome"/>
</dbReference>
<dbReference type="Pfam" id="PF08281">
    <property type="entry name" value="Sigma70_r4_2"/>
    <property type="match status" value="1"/>
</dbReference>
<accession>A2SC34</accession>
<dbReference type="Gene3D" id="1.10.10.10">
    <property type="entry name" value="Winged helix-like DNA-binding domain superfamily/Winged helix DNA-binding domain"/>
    <property type="match status" value="1"/>
</dbReference>
<dbReference type="InterPro" id="IPR013325">
    <property type="entry name" value="RNA_pol_sigma_r2"/>
</dbReference>